<proteinExistence type="predicted"/>
<dbReference type="InterPro" id="IPR036388">
    <property type="entry name" value="WH-like_DNA-bd_sf"/>
</dbReference>
<evidence type="ECO:0000313" key="2">
    <source>
        <dbReference type="EMBL" id="MBP2235277.1"/>
    </source>
</evidence>
<dbReference type="SMART" id="SM00421">
    <property type="entry name" value="HTH_LUXR"/>
    <property type="match status" value="1"/>
</dbReference>
<keyword evidence="3" id="KW-1185">Reference proteome</keyword>
<comment type="caution">
    <text evidence="2">The sequence shown here is derived from an EMBL/GenBank/DDBJ whole genome shotgun (WGS) entry which is preliminary data.</text>
</comment>
<dbReference type="SUPFAM" id="SSF46894">
    <property type="entry name" value="C-terminal effector domain of the bipartite response regulators"/>
    <property type="match status" value="1"/>
</dbReference>
<name>A0ABS4R0A3_9HYPH</name>
<evidence type="ECO:0000259" key="1">
    <source>
        <dbReference type="SMART" id="SM00421"/>
    </source>
</evidence>
<organism evidence="2 3">
    <name type="scientific">Sinorhizobium kostiense</name>
    <dbReference type="NCBI Taxonomy" id="76747"/>
    <lineage>
        <taxon>Bacteria</taxon>
        <taxon>Pseudomonadati</taxon>
        <taxon>Pseudomonadota</taxon>
        <taxon>Alphaproteobacteria</taxon>
        <taxon>Hyphomicrobiales</taxon>
        <taxon>Rhizobiaceae</taxon>
        <taxon>Sinorhizobium/Ensifer group</taxon>
        <taxon>Sinorhizobium</taxon>
    </lineage>
</organism>
<sequence length="237" mass="27219">MARETPFTVVIRRMIDAWIQTTPEHPAAPEDVFRDVLDLLSIKMRLTLISIEGDDPWRWRMQTIRHSGFASRVLNINKIFSDCRLGEFRDRQYMQEAVIPRLQDVLERQQPVTELVKTRLMGVNLGYDRILLPQKNAEKPEWVISSSYAQFLLSPPERREKMDVADEAIIQLMIEGATAKEVATTLGVSHRTVEHRIEKMKNRYGARNAVHLVSMLIATHLDRSSPDSGPAMAKTDD</sequence>
<dbReference type="Proteomes" id="UP000730739">
    <property type="component" value="Unassembled WGS sequence"/>
</dbReference>
<evidence type="ECO:0000313" key="3">
    <source>
        <dbReference type="Proteomes" id="UP000730739"/>
    </source>
</evidence>
<dbReference type="InterPro" id="IPR016032">
    <property type="entry name" value="Sig_transdc_resp-reg_C-effctor"/>
</dbReference>
<reference evidence="2 3" key="1">
    <citation type="submission" date="2021-03" db="EMBL/GenBank/DDBJ databases">
        <title>Genomic Encyclopedia of Type Strains, Phase IV (KMG-IV): sequencing the most valuable type-strain genomes for metagenomic binning, comparative biology and taxonomic classification.</title>
        <authorList>
            <person name="Goeker M."/>
        </authorList>
    </citation>
    <scope>NUCLEOTIDE SEQUENCE [LARGE SCALE GENOMIC DNA]</scope>
    <source>
        <strain evidence="2 3">DSM 13372</strain>
    </source>
</reference>
<dbReference type="Gene3D" id="1.10.10.10">
    <property type="entry name" value="Winged helix-like DNA-binding domain superfamily/Winged helix DNA-binding domain"/>
    <property type="match status" value="1"/>
</dbReference>
<dbReference type="Pfam" id="PF00196">
    <property type="entry name" value="GerE"/>
    <property type="match status" value="1"/>
</dbReference>
<dbReference type="InterPro" id="IPR000792">
    <property type="entry name" value="Tscrpt_reg_LuxR_C"/>
</dbReference>
<dbReference type="GO" id="GO:0003677">
    <property type="term" value="F:DNA binding"/>
    <property type="evidence" value="ECO:0007669"/>
    <property type="project" value="UniProtKB-KW"/>
</dbReference>
<accession>A0ABS4R0A3</accession>
<keyword evidence="2" id="KW-0238">DNA-binding</keyword>
<dbReference type="EMBL" id="JAGILA010000002">
    <property type="protein sequence ID" value="MBP2235277.1"/>
    <property type="molecule type" value="Genomic_DNA"/>
</dbReference>
<gene>
    <name evidence="2" type="ORF">J2Z31_001769</name>
</gene>
<feature type="domain" description="HTH luxR-type" evidence="1">
    <location>
        <begin position="159"/>
        <end position="216"/>
    </location>
</feature>
<dbReference type="RefSeq" id="WP_209601507.1">
    <property type="nucleotide sequence ID" value="NZ_JAGILA010000002.1"/>
</dbReference>
<protein>
    <submittedName>
        <fullName evidence="2">DNA-binding CsgD family transcriptional regulator</fullName>
    </submittedName>
</protein>